<dbReference type="SUPFAM" id="SSF56214">
    <property type="entry name" value="4'-phosphopantetheinyl transferase"/>
    <property type="match status" value="2"/>
</dbReference>
<proteinExistence type="predicted"/>
<comment type="caution">
    <text evidence="3">The sequence shown here is derived from an EMBL/GenBank/DDBJ whole genome shotgun (WGS) entry which is preliminary data.</text>
</comment>
<reference evidence="3 4" key="1">
    <citation type="submission" date="2023-11" db="EMBL/GenBank/DDBJ databases">
        <title>Unpublished Manusciprt.</title>
        <authorList>
            <person name="Saticioglu I.B."/>
            <person name="Ay H."/>
            <person name="Ajmi N."/>
            <person name="Altun S."/>
            <person name="Duman M."/>
        </authorList>
    </citation>
    <scope>NUCLEOTIDE SEQUENCE [LARGE SCALE GENOMIC DNA]</scope>
    <source>
        <strain evidence="3 4">Fl-318</strain>
    </source>
</reference>
<protein>
    <submittedName>
        <fullName evidence="3">4'-phosphopantetheinyl transferase superfamily protein</fullName>
    </submittedName>
</protein>
<dbReference type="Proteomes" id="UP001273350">
    <property type="component" value="Unassembled WGS sequence"/>
</dbReference>
<accession>A0ABU4RGA2</accession>
<keyword evidence="1 3" id="KW-0808">Transferase</keyword>
<dbReference type="EMBL" id="JAWXVI010000011">
    <property type="protein sequence ID" value="MDX6191617.1"/>
    <property type="molecule type" value="Genomic_DNA"/>
</dbReference>
<evidence type="ECO:0000256" key="1">
    <source>
        <dbReference type="ARBA" id="ARBA00022679"/>
    </source>
</evidence>
<sequence length="246" mass="27893">MLYEGIIRLVRENSEHIAGYTIVKKELTDLNGYLEVLHPDEITYLNALKFNRRKSSYLLGRISAKSALGKIIPTKTVMSSFKVGFGVFQFPVIEQLSCSGFQVSITHCDAIGISIAYPEAHPIGVDIEKINPEKVDSMINMFTQQEITLTNSYLNDKASAYTLLWTVKESLSKILKTGMMIDFNYLELDSLDYKNGLYSASFKNFRQYKSFSIVLDSYIVSITCPKRTDIDLTNFAKHLTHLNLQS</sequence>
<dbReference type="Gene3D" id="3.90.470.20">
    <property type="entry name" value="4'-phosphopantetheinyl transferase domain"/>
    <property type="match status" value="2"/>
</dbReference>
<keyword evidence="4" id="KW-1185">Reference proteome</keyword>
<gene>
    <name evidence="3" type="ORF">SGQ83_19845</name>
</gene>
<name>A0ABU4RGA2_9FLAO</name>
<dbReference type="GO" id="GO:0016740">
    <property type="term" value="F:transferase activity"/>
    <property type="evidence" value="ECO:0007669"/>
    <property type="project" value="UniProtKB-KW"/>
</dbReference>
<evidence type="ECO:0000313" key="3">
    <source>
        <dbReference type="EMBL" id="MDX6191617.1"/>
    </source>
</evidence>
<dbReference type="InterPro" id="IPR037143">
    <property type="entry name" value="4-PPantetheinyl_Trfase_dom_sf"/>
</dbReference>
<evidence type="ECO:0000313" key="4">
    <source>
        <dbReference type="Proteomes" id="UP001273350"/>
    </source>
</evidence>
<dbReference type="InterPro" id="IPR008278">
    <property type="entry name" value="4-PPantetheinyl_Trfase_dom"/>
</dbReference>
<dbReference type="Pfam" id="PF01648">
    <property type="entry name" value="ACPS"/>
    <property type="match status" value="1"/>
</dbReference>
<organism evidence="3 4">
    <name type="scientific">Flavobacterium cupriresistens</name>
    <dbReference type="NCBI Taxonomy" id="2893885"/>
    <lineage>
        <taxon>Bacteria</taxon>
        <taxon>Pseudomonadati</taxon>
        <taxon>Bacteroidota</taxon>
        <taxon>Flavobacteriia</taxon>
        <taxon>Flavobacteriales</taxon>
        <taxon>Flavobacteriaceae</taxon>
        <taxon>Flavobacterium</taxon>
    </lineage>
</organism>
<dbReference type="RefSeq" id="WP_230002151.1">
    <property type="nucleotide sequence ID" value="NZ_CP087134.1"/>
</dbReference>
<evidence type="ECO:0000259" key="2">
    <source>
        <dbReference type="Pfam" id="PF01648"/>
    </source>
</evidence>
<feature type="domain" description="4'-phosphopantetheinyl transferase" evidence="2">
    <location>
        <begin position="122"/>
        <end position="222"/>
    </location>
</feature>